<dbReference type="OrthoDB" id="18853at2759"/>
<dbReference type="InterPro" id="IPR001715">
    <property type="entry name" value="CH_dom"/>
</dbReference>
<feature type="compositionally biased region" description="Polar residues" evidence="16">
    <location>
        <begin position="313"/>
        <end position="332"/>
    </location>
</feature>
<dbReference type="GO" id="GO:0005509">
    <property type="term" value="F:calcium ion binding"/>
    <property type="evidence" value="ECO:0007669"/>
    <property type="project" value="InterPro"/>
</dbReference>
<feature type="region of interest" description="Disordered" evidence="16">
    <location>
        <begin position="619"/>
        <end position="894"/>
    </location>
</feature>
<dbReference type="PROSITE" id="PS00020">
    <property type="entry name" value="ACTININ_2"/>
    <property type="match status" value="1"/>
</dbReference>
<feature type="domain" description="EF-hand" evidence="19">
    <location>
        <begin position="1780"/>
        <end position="1815"/>
    </location>
</feature>
<evidence type="ECO:0000256" key="12">
    <source>
        <dbReference type="ARBA" id="ARBA00043249"/>
    </source>
</evidence>
<keyword evidence="5" id="KW-0677">Repeat</keyword>
<dbReference type="SMART" id="SM00054">
    <property type="entry name" value="EFh"/>
    <property type="match status" value="2"/>
</dbReference>
<evidence type="ECO:0000256" key="14">
    <source>
        <dbReference type="PROSITE-ProRule" id="PRU00176"/>
    </source>
</evidence>
<dbReference type="InterPro" id="IPR034781">
    <property type="entry name" value="SAFB1_2_RBD"/>
</dbReference>
<dbReference type="Proteomes" id="UP000494165">
    <property type="component" value="Unassembled WGS sequence"/>
</dbReference>
<dbReference type="GO" id="GO:0005737">
    <property type="term" value="C:cytoplasm"/>
    <property type="evidence" value="ECO:0007669"/>
    <property type="project" value="UniProtKB-ARBA"/>
</dbReference>
<dbReference type="InterPro" id="IPR002048">
    <property type="entry name" value="EF_hand_dom"/>
</dbReference>
<sequence>MSDVERRKLSQARVADLRAELEKRGLDKTGIKAVLVERLVAALTSDGLSNSEIDDYVVEAANDSSNKRQPKRGVTPSKSKVSCATEEDEIMGDLDDKSEVLDYGDTEELEKGDEAENTKDGAEESAADTRSGGDDFQVLDEEAFENDAEEKEEQQESALEHDDSIDLGLNEDMLIEEEVNSFGAESDASAALSHNKKSHQQDKGRKNQSEKEESSLKSDKQHHQDSSSTGGSGGGSGDVNSRQSEKKSSSSPRQESERSSKSVAEKAPSSESNQQQQHTEQDGVNGDKSRSCGSPKDRSKNSSEEKRESSPSAANSSGRNLWVSGLSSSTRATDLKQTFSKYGKVLGAKVVTNARTPGARCYGFVTMAKKEDALRCIQYLDRTELHGRMISVEKARGEATGPGRVKTPSPTSKKEGKTEERESEPKKESKSSGDHKKEDRRDSREKTGSKPVRQRITAPSPGPSPSERSDSRSDQRSEQGKKRLRSPSPRRPVPPRRVNHSPGGGLHTRRSTSVTTPVLTFASIKQARERQRLREREREDREHARRREEEARRNERRQREEQLRLEREKEELRKERERIEQARKDILRLEREKARLERERLEWEREELQRQQQKLRELAERPPPVVVASHPVPAAPVSSRSWSASNSYSGVSQPESRYVDARRSSSSAVPNKRQGSHHTADYYEERSAKRPAPSSDDRRVGYDTAVAPPPPRFNTMQSSTSSMKRPSRDHEYPHRSSSSSFERSSTNIASNSVPYDRSSSSTSARRDAYFPSSSSSGANRVVEPTRREAEPSSRGKDDRYRDSYRPPGRDNDRAMASRGTGDIDLRGPPPSSSSSSSRPRRYPDVVASGISASSGSSRDPWLSRKSDSSGSGGWNRGTETSSGNRWSSTNVSSRGSTAIYGSSLPAIGISMGSMAGAPATSSSLSYRCGRRASNERACLACPSYCWAGPSVSSRSLANAGWFVFGGEAANSQHTSVICASSRLIEPTDRRPPVSDQPLQAAEMAETMNGGYGDGYMEPEEEWEREGLLDPAWEKQQKKTFTAWCNSHLRKAGTGIESIEDDFRNGLKLMLLLEVISGETLQKPDRGKMRFHKIANVNKALDFIASKGVKLVSIGAEEIVDGNLKMTLGMIWTIILRFAIQDISVEEMTAKEGLLLWCQRKTAPYKNVNVQNFHLSFKDGLAFCALIHRHRPDLIDYHKLSKDNPLENLNTAFDVAEKYLDIPRMLDPDDLINTPKPDERAIMTYVSCYYHAFQGAQQVLDMVNTAMPDERAIMTYVSSYYHTFCGAKKAETAANRICKVLKVNQENERLMEEYERLASDLLEWIRRTMPWLQSRQTDNNLAGVQKKLEEYRTYRRKHKPPRVEQKAKLETNFNTLQTKLRLSNRPAYMPTEGKMVSDIANAWKNLELNEKAFEDWLLSEMMRLERLEHLAQKFKHKADIHEDWTKGKEEMLQSGDFRHCKLNDLKALKRKHEAFESDLAAHQDRVEQIAAIAQELNTLEYHDSASVNARCQRICDQWDRLGNLTQRRRQALDETEQILEKIDTLHLEFAKRAAPFNNWLDGTREDLVDMFIVHTMDEIQGLLDAHGQFKATLGEADKEHNSIIGLVQEVTSLTSKYQIPGGVENPYTTLTAQELTRKWTEVRQLVPQRDGTLQAELRKQQNNEMLRRQFAEKANVVGPWIERQMDAVTAIGMGIQGSLEDQLLRLREYEQAVFAYKPNIEELEKIHQAVQESMIFENRYTQFTMDSLRVGWEQLLTSINRNVNEVENQILTRDSKGITQEQLNEFRGSFNHFDKNRTGRLAPDEFKSCLVSLGYSIGKDRQGEIDFQRILATVDPNSTGYVHFDAFLDFMTRESTDVDTAEQVIDSFRILAADKPFIMPEELRRELPPDQAEYCIQRMPPFKGPNAVPGALDYMSFSTALYGESDL</sequence>
<dbReference type="Pfam" id="PF08726">
    <property type="entry name" value="EFhand_Ca_insen"/>
    <property type="match status" value="1"/>
</dbReference>
<evidence type="ECO:0000256" key="1">
    <source>
        <dbReference type="ARBA" id="ARBA00010255"/>
    </source>
</evidence>
<dbReference type="Gene3D" id="1.10.418.10">
    <property type="entry name" value="Calponin-like domain"/>
    <property type="match status" value="2"/>
</dbReference>
<feature type="domain" description="Calponin-homology (CH)" evidence="17">
    <location>
        <begin position="1034"/>
        <end position="1138"/>
    </location>
</feature>
<dbReference type="InterPro" id="IPR001589">
    <property type="entry name" value="Actinin_actin-bd_CS"/>
</dbReference>
<dbReference type="InterPro" id="IPR014837">
    <property type="entry name" value="EF-hand_Ca_insen"/>
</dbReference>
<evidence type="ECO:0000256" key="15">
    <source>
        <dbReference type="SAM" id="Coils"/>
    </source>
</evidence>
<feature type="compositionally biased region" description="Basic and acidic residues" evidence="16">
    <location>
        <begin position="243"/>
        <end position="264"/>
    </location>
</feature>
<dbReference type="FunFam" id="1.10.418.10:FF:000005">
    <property type="entry name" value="Actinin alpha 4"/>
    <property type="match status" value="1"/>
</dbReference>
<dbReference type="InterPro" id="IPR003034">
    <property type="entry name" value="SAP_dom"/>
</dbReference>
<dbReference type="FunFam" id="1.10.238.10:FF:000148">
    <property type="entry name" value="alpha-actinin, sarcomeric isoform X2"/>
    <property type="match status" value="1"/>
</dbReference>
<dbReference type="SUPFAM" id="SSF54928">
    <property type="entry name" value="RNA-binding domain, RBD"/>
    <property type="match status" value="1"/>
</dbReference>
<dbReference type="SMART" id="SM01184">
    <property type="entry name" value="efhand_Ca_insen"/>
    <property type="match status" value="1"/>
</dbReference>
<dbReference type="SUPFAM" id="SSF47473">
    <property type="entry name" value="EF-hand"/>
    <property type="match status" value="1"/>
</dbReference>
<feature type="domain" description="RRM" evidence="18">
    <location>
        <begin position="319"/>
        <end position="397"/>
    </location>
</feature>
<dbReference type="SMART" id="SM00033">
    <property type="entry name" value="CH"/>
    <property type="match status" value="2"/>
</dbReference>
<dbReference type="CDD" id="cd00051">
    <property type="entry name" value="EFh"/>
    <property type="match status" value="1"/>
</dbReference>
<keyword evidence="7" id="KW-0832">Ubl conjugation</keyword>
<comment type="similarity">
    <text evidence="1">Belongs to the alpha-actinin family.</text>
</comment>
<comment type="caution">
    <text evidence="21">The sequence shown here is derived from an EMBL/GenBank/DDBJ whole genome shotgun (WGS) entry which is preliminary data.</text>
</comment>
<dbReference type="Gene3D" id="1.10.238.10">
    <property type="entry name" value="EF-hand"/>
    <property type="match status" value="2"/>
</dbReference>
<feature type="compositionally biased region" description="Polar residues" evidence="16">
    <location>
        <begin position="877"/>
        <end position="894"/>
    </location>
</feature>
<keyword evidence="10" id="KW-0009">Actin-binding</keyword>
<dbReference type="InterPro" id="IPR035979">
    <property type="entry name" value="RBD_domain_sf"/>
</dbReference>
<dbReference type="PROSITE" id="PS50800">
    <property type="entry name" value="SAP"/>
    <property type="match status" value="1"/>
</dbReference>
<evidence type="ECO:0000256" key="2">
    <source>
        <dbReference type="ARBA" id="ARBA00022491"/>
    </source>
</evidence>
<evidence type="ECO:0000256" key="10">
    <source>
        <dbReference type="ARBA" id="ARBA00023203"/>
    </source>
</evidence>
<feature type="compositionally biased region" description="Acidic residues" evidence="16">
    <location>
        <begin position="137"/>
        <end position="155"/>
    </location>
</feature>
<proteinExistence type="inferred from homology"/>
<keyword evidence="4" id="KW-0479">Metal-binding</keyword>
<dbReference type="GO" id="GO:0044877">
    <property type="term" value="F:protein-containing complex binding"/>
    <property type="evidence" value="ECO:0007669"/>
    <property type="project" value="UniProtKB-ARBA"/>
</dbReference>
<feature type="compositionally biased region" description="Low complexity" evidence="16">
    <location>
        <begin position="847"/>
        <end position="857"/>
    </location>
</feature>
<dbReference type="EMBL" id="CADEPI010000003">
    <property type="protein sequence ID" value="CAB3360249.1"/>
    <property type="molecule type" value="Genomic_DNA"/>
</dbReference>
<dbReference type="InterPro" id="IPR000504">
    <property type="entry name" value="RRM_dom"/>
</dbReference>
<dbReference type="CDD" id="cd21214">
    <property type="entry name" value="CH_ACTN_rpt1"/>
    <property type="match status" value="1"/>
</dbReference>
<feature type="region of interest" description="Disordered" evidence="16">
    <location>
        <begin position="62"/>
        <end position="332"/>
    </location>
</feature>
<dbReference type="SMART" id="SM00150">
    <property type="entry name" value="SPEC"/>
    <property type="match status" value="4"/>
</dbReference>
<evidence type="ECO:0000313" key="21">
    <source>
        <dbReference type="EMBL" id="CAB3360249.1"/>
    </source>
</evidence>
<keyword evidence="9" id="KW-0007">Acetylation</keyword>
<evidence type="ECO:0000259" key="20">
    <source>
        <dbReference type="PROSITE" id="PS50800"/>
    </source>
</evidence>
<evidence type="ECO:0000256" key="5">
    <source>
        <dbReference type="ARBA" id="ARBA00022737"/>
    </source>
</evidence>
<feature type="compositionally biased region" description="Basic and acidic residues" evidence="16">
    <location>
        <begin position="783"/>
        <end position="825"/>
    </location>
</feature>
<dbReference type="SUPFAM" id="SSF68906">
    <property type="entry name" value="SAP domain"/>
    <property type="match status" value="1"/>
</dbReference>
<evidence type="ECO:0000256" key="11">
    <source>
        <dbReference type="ARBA" id="ARBA00037076"/>
    </source>
</evidence>
<evidence type="ECO:0000256" key="7">
    <source>
        <dbReference type="ARBA" id="ARBA00022843"/>
    </source>
</evidence>
<evidence type="ECO:0000256" key="6">
    <source>
        <dbReference type="ARBA" id="ARBA00022837"/>
    </source>
</evidence>
<feature type="domain" description="EF-hand" evidence="19">
    <location>
        <begin position="1821"/>
        <end position="1856"/>
    </location>
</feature>
<dbReference type="PROSITE" id="PS00019">
    <property type="entry name" value="ACTININ_1"/>
    <property type="match status" value="1"/>
</dbReference>
<evidence type="ECO:0000256" key="8">
    <source>
        <dbReference type="ARBA" id="ARBA00022884"/>
    </source>
</evidence>
<feature type="domain" description="Calponin-homology (CH)" evidence="17">
    <location>
        <begin position="1147"/>
        <end position="1253"/>
    </location>
</feature>
<dbReference type="Pfam" id="PF02037">
    <property type="entry name" value="SAP"/>
    <property type="match status" value="1"/>
</dbReference>
<dbReference type="SUPFAM" id="SSF47576">
    <property type="entry name" value="Calponin-homology domain, CH-domain"/>
    <property type="match status" value="1"/>
</dbReference>
<keyword evidence="6" id="KW-0106">Calcium</keyword>
<feature type="coiled-coil region" evidence="15">
    <location>
        <begin position="1299"/>
        <end position="1326"/>
    </location>
</feature>
<dbReference type="CDD" id="cd21216">
    <property type="entry name" value="CH_ACTN_rpt2"/>
    <property type="match status" value="1"/>
</dbReference>
<feature type="compositionally biased region" description="Low complexity" evidence="16">
    <location>
        <begin position="735"/>
        <end position="745"/>
    </location>
</feature>
<accession>A0A8S1BT18</accession>
<keyword evidence="2" id="KW-0678">Repressor</keyword>
<organism evidence="21 22">
    <name type="scientific">Cloeon dipterum</name>
    <dbReference type="NCBI Taxonomy" id="197152"/>
    <lineage>
        <taxon>Eukaryota</taxon>
        <taxon>Metazoa</taxon>
        <taxon>Ecdysozoa</taxon>
        <taxon>Arthropoda</taxon>
        <taxon>Hexapoda</taxon>
        <taxon>Insecta</taxon>
        <taxon>Pterygota</taxon>
        <taxon>Palaeoptera</taxon>
        <taxon>Ephemeroptera</taxon>
        <taxon>Pisciforma</taxon>
        <taxon>Baetidae</taxon>
        <taxon>Cloeon</taxon>
    </lineage>
</organism>
<feature type="compositionally biased region" description="Basic and acidic residues" evidence="16">
    <location>
        <begin position="112"/>
        <end position="122"/>
    </location>
</feature>
<dbReference type="PROSITE" id="PS50102">
    <property type="entry name" value="RRM"/>
    <property type="match status" value="1"/>
</dbReference>
<dbReference type="Gene3D" id="3.30.70.330">
    <property type="match status" value="1"/>
</dbReference>
<feature type="compositionally biased region" description="Basic and acidic residues" evidence="16">
    <location>
        <begin position="412"/>
        <end position="448"/>
    </location>
</feature>
<dbReference type="FunFam" id="1.10.418.10:FF:000001">
    <property type="entry name" value="Actinin alpha 1"/>
    <property type="match status" value="1"/>
</dbReference>
<keyword evidence="22" id="KW-1185">Reference proteome</keyword>
<dbReference type="InterPro" id="IPR036872">
    <property type="entry name" value="CH_dom_sf"/>
</dbReference>
<dbReference type="SMART" id="SM00513">
    <property type="entry name" value="SAP"/>
    <property type="match status" value="1"/>
</dbReference>
<evidence type="ECO:0000259" key="18">
    <source>
        <dbReference type="PROSITE" id="PS50102"/>
    </source>
</evidence>
<dbReference type="FunFam" id="1.20.58.60:FF:000003">
    <property type="entry name" value="Actinin, alpha 1"/>
    <property type="match status" value="1"/>
</dbReference>
<dbReference type="InterPro" id="IPR002017">
    <property type="entry name" value="Spectrin_repeat"/>
</dbReference>
<dbReference type="InterPro" id="IPR011992">
    <property type="entry name" value="EF-hand-dom_pair"/>
</dbReference>
<dbReference type="FunFam" id="1.20.58.60:FF:000002">
    <property type="entry name" value="Actinin, alpha 1"/>
    <property type="match status" value="1"/>
</dbReference>
<evidence type="ECO:0000256" key="13">
    <source>
        <dbReference type="ARBA" id="ARBA00067262"/>
    </source>
</evidence>
<feature type="compositionally biased region" description="Polar residues" evidence="16">
    <location>
        <begin position="714"/>
        <end position="724"/>
    </location>
</feature>
<keyword evidence="8 14" id="KW-0694">RNA-binding</keyword>
<feature type="compositionally biased region" description="Basic and acidic residues" evidence="16">
    <location>
        <begin position="279"/>
        <end position="309"/>
    </location>
</feature>
<feature type="region of interest" description="Disordered" evidence="16">
    <location>
        <begin position="392"/>
        <end position="575"/>
    </location>
</feature>
<gene>
    <name evidence="21" type="ORF">CLODIP_2_CD08739</name>
</gene>
<feature type="compositionally biased region" description="Polar residues" evidence="16">
    <location>
        <begin position="269"/>
        <end position="278"/>
    </location>
</feature>
<dbReference type="PROSITE" id="PS50021">
    <property type="entry name" value="CH"/>
    <property type="match status" value="2"/>
</dbReference>
<dbReference type="InterPro" id="IPR018159">
    <property type="entry name" value="Spectrin/alpha-actinin"/>
</dbReference>
<dbReference type="CDD" id="cd12679">
    <property type="entry name" value="RRM_SAFB1_SAFB2"/>
    <property type="match status" value="1"/>
</dbReference>
<dbReference type="Pfam" id="PF00307">
    <property type="entry name" value="CH"/>
    <property type="match status" value="2"/>
</dbReference>
<evidence type="ECO:0000256" key="3">
    <source>
        <dbReference type="ARBA" id="ARBA00022499"/>
    </source>
</evidence>
<keyword evidence="15" id="KW-0175">Coiled coil</keyword>
<dbReference type="GO" id="GO:0003723">
    <property type="term" value="F:RNA binding"/>
    <property type="evidence" value="ECO:0007669"/>
    <property type="project" value="UniProtKB-UniRule"/>
</dbReference>
<evidence type="ECO:0000256" key="16">
    <source>
        <dbReference type="SAM" id="MobiDB-lite"/>
    </source>
</evidence>
<dbReference type="InterPro" id="IPR018247">
    <property type="entry name" value="EF_Hand_1_Ca_BS"/>
</dbReference>
<feature type="compositionally biased region" description="Basic and acidic residues" evidence="16">
    <location>
        <begin position="678"/>
        <end position="688"/>
    </location>
</feature>
<dbReference type="Gene3D" id="1.10.720.30">
    <property type="entry name" value="SAP domain"/>
    <property type="match status" value="1"/>
</dbReference>
<keyword evidence="3" id="KW-1017">Isopeptide bond</keyword>
<protein>
    <recommendedName>
        <fullName evidence="13">Alpha-actinin, sarcomeric</fullName>
    </recommendedName>
    <alternativeName>
        <fullName evidence="12">F-actin cross-linking protein</fullName>
    </alternativeName>
</protein>
<comment type="function">
    <text evidence="11">F-actin cross-linking protein which is thought to anchor actin to a variety of intracellular structures. This is a bundling protein.</text>
</comment>
<dbReference type="InterPro" id="IPR036361">
    <property type="entry name" value="SAP_dom_sf"/>
</dbReference>
<dbReference type="PANTHER" id="PTHR11915">
    <property type="entry name" value="SPECTRIN/FILAMIN RELATED CYTOSKELETAL PROTEIN"/>
    <property type="match status" value="1"/>
</dbReference>
<dbReference type="CDD" id="cd00176">
    <property type="entry name" value="SPEC"/>
    <property type="match status" value="3"/>
</dbReference>
<dbReference type="FunFam" id="1.20.58.60:FF:000005">
    <property type="entry name" value="Actinin alpha 1"/>
    <property type="match status" value="1"/>
</dbReference>
<dbReference type="InterPro" id="IPR012677">
    <property type="entry name" value="Nucleotide-bd_a/b_plait_sf"/>
</dbReference>
<feature type="compositionally biased region" description="Acidic residues" evidence="16">
    <location>
        <begin position="102"/>
        <end position="111"/>
    </location>
</feature>
<dbReference type="SUPFAM" id="SSF46966">
    <property type="entry name" value="Spectrin repeat"/>
    <property type="match status" value="4"/>
</dbReference>
<evidence type="ECO:0000256" key="9">
    <source>
        <dbReference type="ARBA" id="ARBA00022990"/>
    </source>
</evidence>
<dbReference type="GO" id="GO:0003779">
    <property type="term" value="F:actin binding"/>
    <property type="evidence" value="ECO:0007669"/>
    <property type="project" value="UniProtKB-KW"/>
</dbReference>
<evidence type="ECO:0000259" key="19">
    <source>
        <dbReference type="PROSITE" id="PS50222"/>
    </source>
</evidence>
<dbReference type="PROSITE" id="PS00018">
    <property type="entry name" value="EF_HAND_1"/>
    <property type="match status" value="1"/>
</dbReference>
<dbReference type="FunFam" id="1.10.238.10:FF:000004">
    <property type="entry name" value="Actinin alpha 1"/>
    <property type="match status" value="1"/>
</dbReference>
<evidence type="ECO:0000259" key="17">
    <source>
        <dbReference type="PROSITE" id="PS50021"/>
    </source>
</evidence>
<dbReference type="FunFam" id="1.20.58.60:FF:000004">
    <property type="entry name" value="Actinin alpha 1"/>
    <property type="match status" value="1"/>
</dbReference>
<evidence type="ECO:0000256" key="4">
    <source>
        <dbReference type="ARBA" id="ARBA00022723"/>
    </source>
</evidence>
<feature type="domain" description="SAP" evidence="20">
    <location>
        <begin position="9"/>
        <end position="43"/>
    </location>
</feature>
<dbReference type="Pfam" id="PF00435">
    <property type="entry name" value="Spectrin"/>
    <property type="match status" value="4"/>
</dbReference>
<reference evidence="21 22" key="1">
    <citation type="submission" date="2020-04" db="EMBL/GenBank/DDBJ databases">
        <authorList>
            <person name="Alioto T."/>
            <person name="Alioto T."/>
            <person name="Gomez Garrido J."/>
        </authorList>
    </citation>
    <scope>NUCLEOTIDE SEQUENCE [LARGE SCALE GENOMIC DNA]</scope>
</reference>
<feature type="compositionally biased region" description="Basic and acidic residues" evidence="16">
    <location>
        <begin position="467"/>
        <end position="481"/>
    </location>
</feature>
<dbReference type="Pfam" id="PF00076">
    <property type="entry name" value="RRM_1"/>
    <property type="match status" value="1"/>
</dbReference>
<dbReference type="Gene3D" id="1.20.58.60">
    <property type="match status" value="4"/>
</dbReference>
<feature type="compositionally biased region" description="Basic and acidic residues" evidence="16">
    <location>
        <begin position="199"/>
        <end position="225"/>
    </location>
</feature>
<feature type="compositionally biased region" description="Low complexity" evidence="16">
    <location>
        <begin position="626"/>
        <end position="649"/>
    </location>
</feature>
<name>A0A8S1BT18_9INSE</name>
<dbReference type="PROSITE" id="PS50222">
    <property type="entry name" value="EF_HAND_2"/>
    <property type="match status" value="2"/>
</dbReference>
<feature type="compositionally biased region" description="Basic and acidic residues" evidence="16">
    <location>
        <begin position="526"/>
        <end position="575"/>
    </location>
</feature>
<evidence type="ECO:0000313" key="22">
    <source>
        <dbReference type="Proteomes" id="UP000494165"/>
    </source>
</evidence>
<dbReference type="SMART" id="SM00360">
    <property type="entry name" value="RRM"/>
    <property type="match status" value="1"/>
</dbReference>